<accession>A0A1S3JW05</accession>
<dbReference type="GeneID" id="106176408"/>
<proteinExistence type="predicted"/>
<dbReference type="Proteomes" id="UP000085678">
    <property type="component" value="Unplaced"/>
</dbReference>
<evidence type="ECO:0000313" key="2">
    <source>
        <dbReference type="RefSeq" id="XP_013414239.1"/>
    </source>
</evidence>
<dbReference type="InParanoid" id="A0A1S3JW05"/>
<keyword evidence="1" id="KW-1185">Reference proteome</keyword>
<name>A0A1S3JW05_LINAN</name>
<dbReference type="AlphaFoldDB" id="A0A1S3JW05"/>
<gene>
    <name evidence="2" type="primary">LOC106176408</name>
</gene>
<dbReference type="RefSeq" id="XP_013414239.1">
    <property type="nucleotide sequence ID" value="XM_013558785.1"/>
</dbReference>
<dbReference type="KEGG" id="lak:106176408"/>
<sequence>MAEQTVSENLTRNVILLRAVATQLQEGYLRPMQKMIEGEEKGKITLAFRTRYHKLKIITEVWCELTAKLGCMKEALQCTHGLATACLSNDNEIEIVNLLNRIKKRLDNMAAVWLSKDHDTQPNVTFDLSLEVKISWLHETVEDILDTTCRLMDVLGHFLLCATPVRKTEILELKQKLPVKYIPSVLGTLQEIRDADIHHKILASKQNELFRNS</sequence>
<evidence type="ECO:0000313" key="1">
    <source>
        <dbReference type="Proteomes" id="UP000085678"/>
    </source>
</evidence>
<organism evidence="1 2">
    <name type="scientific">Lingula anatina</name>
    <name type="common">Brachiopod</name>
    <name type="synonym">Lingula unguis</name>
    <dbReference type="NCBI Taxonomy" id="7574"/>
    <lineage>
        <taxon>Eukaryota</taxon>
        <taxon>Metazoa</taxon>
        <taxon>Spiralia</taxon>
        <taxon>Lophotrochozoa</taxon>
        <taxon>Brachiopoda</taxon>
        <taxon>Linguliformea</taxon>
        <taxon>Lingulata</taxon>
        <taxon>Lingulida</taxon>
        <taxon>Linguloidea</taxon>
        <taxon>Lingulidae</taxon>
        <taxon>Lingula</taxon>
    </lineage>
</organism>
<protein>
    <submittedName>
        <fullName evidence="2">Uncharacterized protein LOC106176408</fullName>
    </submittedName>
</protein>
<reference evidence="2" key="1">
    <citation type="submission" date="2025-08" db="UniProtKB">
        <authorList>
            <consortium name="RefSeq"/>
        </authorList>
    </citation>
    <scope>IDENTIFICATION</scope>
    <source>
        <tissue evidence="2">Gonads</tissue>
    </source>
</reference>